<keyword evidence="2" id="KW-1185">Reference proteome</keyword>
<evidence type="ECO:0000313" key="1">
    <source>
        <dbReference type="EMBL" id="CEG48197.1"/>
    </source>
</evidence>
<accession>A0A0P1B1U1</accession>
<protein>
    <submittedName>
        <fullName evidence="1">FOG: Transposon-encoded proteins with TYA, reverse transcriptase, integrase domains in various combinations</fullName>
    </submittedName>
</protein>
<keyword evidence="1" id="KW-0695">RNA-directed DNA polymerase</keyword>
<proteinExistence type="predicted"/>
<keyword evidence="1" id="KW-0548">Nucleotidyltransferase</keyword>
<dbReference type="AlphaFoldDB" id="A0A0P1B1U1"/>
<dbReference type="GO" id="GO:0003964">
    <property type="term" value="F:RNA-directed DNA polymerase activity"/>
    <property type="evidence" value="ECO:0007669"/>
    <property type="project" value="UniProtKB-KW"/>
</dbReference>
<dbReference type="RefSeq" id="XP_024584566.1">
    <property type="nucleotide sequence ID" value="XM_024719249.1"/>
</dbReference>
<dbReference type="STRING" id="4781.A0A0P1B1U1"/>
<dbReference type="Proteomes" id="UP000054928">
    <property type="component" value="Unassembled WGS sequence"/>
</dbReference>
<dbReference type="EMBL" id="CCYD01002887">
    <property type="protein sequence ID" value="CEG48197.1"/>
    <property type="molecule type" value="Genomic_DNA"/>
</dbReference>
<evidence type="ECO:0000313" key="2">
    <source>
        <dbReference type="Proteomes" id="UP000054928"/>
    </source>
</evidence>
<organism evidence="1 2">
    <name type="scientific">Plasmopara halstedii</name>
    <name type="common">Downy mildew of sunflower</name>
    <dbReference type="NCBI Taxonomy" id="4781"/>
    <lineage>
        <taxon>Eukaryota</taxon>
        <taxon>Sar</taxon>
        <taxon>Stramenopiles</taxon>
        <taxon>Oomycota</taxon>
        <taxon>Peronosporomycetes</taxon>
        <taxon>Peronosporales</taxon>
        <taxon>Peronosporaceae</taxon>
        <taxon>Plasmopara</taxon>
    </lineage>
</organism>
<reference evidence="2" key="1">
    <citation type="submission" date="2014-09" db="EMBL/GenBank/DDBJ databases">
        <authorList>
            <person name="Sharma Rahul"/>
            <person name="Thines Marco"/>
        </authorList>
    </citation>
    <scope>NUCLEOTIDE SEQUENCE [LARGE SCALE GENOMIC DNA]</scope>
</reference>
<sequence>MDQPGGLEDTRHPDKKCLLRKELYGTKQAAREWNNRLNAHLQELGLKRTAADLAYRRYQAQAQERVQHQRARTLKFWIGIEIRRDLVKKTIYMDQRAYIKRLAENFGIDKCKEVHTPANESEKLIKLGDNDVFVPKCGECEVMLRLCVMRKLLKVMGEGS</sequence>
<keyword evidence="1" id="KW-0808">Transferase</keyword>
<name>A0A0P1B1U1_PLAHL</name>
<dbReference type="GeneID" id="36400722"/>
<dbReference type="OrthoDB" id="8022849at2759"/>